<evidence type="ECO:0000313" key="10">
    <source>
        <dbReference type="Proteomes" id="UP000239757"/>
    </source>
</evidence>
<dbReference type="SUPFAM" id="SSF109715">
    <property type="entry name" value="DEK C-terminal domain"/>
    <property type="match status" value="1"/>
</dbReference>
<feature type="region of interest" description="Disordered" evidence="7">
    <location>
        <begin position="168"/>
        <end position="380"/>
    </location>
</feature>
<dbReference type="GO" id="GO:0005730">
    <property type="term" value="C:nucleolus"/>
    <property type="evidence" value="ECO:0007669"/>
    <property type="project" value="UniProtKB-SubCell"/>
</dbReference>
<feature type="compositionally biased region" description="Basic and acidic residues" evidence="7">
    <location>
        <begin position="329"/>
        <end position="346"/>
    </location>
</feature>
<evidence type="ECO:0000256" key="2">
    <source>
        <dbReference type="ARBA" id="ARBA00022853"/>
    </source>
</evidence>
<sequence>MRSRKSGRDSAEKKEPVTPSSDRPTRERKVVERYSAPSVARSSSSKTLSIEKGRGTQLKDIPNVAFKLSKRKADDNLQMLHIILFGKKAKPHSLKRNIGQFSGYVWVENEEKQKAKVREKIDKCVKEKLVDFCDLLNIPFMRTSVRKEEVTAKLLEFLESPHATTGVLLADKEQKGKRRKATPSKNIGSAEASDTSAKKRRKTPQGVEKRKRSSKAEEEEDDDKVESPVTRDDSHEDDADTAPKEENDDEETKSEEEEEEPKKSSKKGTSKKVATESPESKSKDKFESGKNLTPAKSSKKSSGSTSKQDASDGGGTSGSKSKGSASKKPKVEKENSKDGSTKEKPAVKKQTNKSSAKVSAKSQGKSKTGKKPKPEPSREEIHEVVVDILKKVDFNTATLSDILRQLGTHFDLDLMHRKAEVKDIITDKFQRFEF</sequence>
<evidence type="ECO:0000256" key="5">
    <source>
        <dbReference type="ARBA" id="ARBA00023163"/>
    </source>
</evidence>
<evidence type="ECO:0000313" key="9">
    <source>
        <dbReference type="EMBL" id="PPR85746.1"/>
    </source>
</evidence>
<dbReference type="Pfam" id="PF08766">
    <property type="entry name" value="DEK_C"/>
    <property type="match status" value="1"/>
</dbReference>
<dbReference type="GO" id="GO:0006325">
    <property type="term" value="P:chromatin organization"/>
    <property type="evidence" value="ECO:0007669"/>
    <property type="project" value="UniProtKB-KW"/>
</dbReference>
<evidence type="ECO:0000256" key="1">
    <source>
        <dbReference type="ARBA" id="ARBA00004604"/>
    </source>
</evidence>
<dbReference type="OrthoDB" id="370884at2759"/>
<dbReference type="PANTHER" id="PTHR13468">
    <property type="entry name" value="DEK PROTEIN"/>
    <property type="match status" value="1"/>
</dbReference>
<feature type="compositionally biased region" description="Basic and acidic residues" evidence="7">
    <location>
        <begin position="278"/>
        <end position="288"/>
    </location>
</feature>
<evidence type="ECO:0000256" key="4">
    <source>
        <dbReference type="ARBA" id="ARBA00023125"/>
    </source>
</evidence>
<evidence type="ECO:0000256" key="7">
    <source>
        <dbReference type="SAM" id="MobiDB-lite"/>
    </source>
</evidence>
<protein>
    <recommendedName>
        <fullName evidence="8">DEK-C domain-containing protein</fullName>
    </recommendedName>
</protein>
<feature type="compositionally biased region" description="Basic and acidic residues" evidence="7">
    <location>
        <begin position="1"/>
        <end position="16"/>
    </location>
</feature>
<dbReference type="Proteomes" id="UP000239757">
    <property type="component" value="Unassembled WGS sequence"/>
</dbReference>
<feature type="compositionally biased region" description="Polar residues" evidence="7">
    <location>
        <begin position="183"/>
        <end position="195"/>
    </location>
</feature>
<keyword evidence="5" id="KW-0804">Transcription</keyword>
<accession>A0A2P5W3P4</accession>
<feature type="compositionally biased region" description="Basic residues" evidence="7">
    <location>
        <begin position="198"/>
        <end position="213"/>
    </location>
</feature>
<name>A0A2P5W3P4_GOSBA</name>
<feature type="region of interest" description="Disordered" evidence="7">
    <location>
        <begin position="1"/>
        <end position="54"/>
    </location>
</feature>
<proteinExistence type="predicted"/>
<dbReference type="EMBL" id="KZ669273">
    <property type="protein sequence ID" value="PPR85746.1"/>
    <property type="molecule type" value="Genomic_DNA"/>
</dbReference>
<dbReference type="InterPro" id="IPR044198">
    <property type="entry name" value="DEK"/>
</dbReference>
<dbReference type="GO" id="GO:2000779">
    <property type="term" value="P:regulation of double-strand break repair"/>
    <property type="evidence" value="ECO:0007669"/>
    <property type="project" value="TreeGrafter"/>
</dbReference>
<gene>
    <name evidence="9" type="ORF">GOBAR_AA34948</name>
</gene>
<feature type="domain" description="DEK-C" evidence="8">
    <location>
        <begin position="375"/>
        <end position="430"/>
    </location>
</feature>
<feature type="compositionally biased region" description="Acidic residues" evidence="7">
    <location>
        <begin position="235"/>
        <end position="259"/>
    </location>
</feature>
<keyword evidence="4" id="KW-0238">DNA-binding</keyword>
<feature type="compositionally biased region" description="Basic and acidic residues" evidence="7">
    <location>
        <begin position="225"/>
        <end position="234"/>
    </location>
</feature>
<evidence type="ECO:0000259" key="8">
    <source>
        <dbReference type="PROSITE" id="PS51998"/>
    </source>
</evidence>
<keyword evidence="3" id="KW-0805">Transcription regulation</keyword>
<feature type="compositionally biased region" description="Low complexity" evidence="7">
    <location>
        <begin position="35"/>
        <end position="45"/>
    </location>
</feature>
<keyword evidence="2" id="KW-0156">Chromatin regulator</keyword>
<dbReference type="InterPro" id="IPR014876">
    <property type="entry name" value="DEK_C"/>
</dbReference>
<evidence type="ECO:0000256" key="3">
    <source>
        <dbReference type="ARBA" id="ARBA00023015"/>
    </source>
</evidence>
<dbReference type="PROSITE" id="PS51998">
    <property type="entry name" value="DEK_C"/>
    <property type="match status" value="1"/>
</dbReference>
<dbReference type="GO" id="GO:0042393">
    <property type="term" value="F:histone binding"/>
    <property type="evidence" value="ECO:0007669"/>
    <property type="project" value="TreeGrafter"/>
</dbReference>
<feature type="compositionally biased region" description="Basic and acidic residues" evidence="7">
    <location>
        <begin position="23"/>
        <end position="32"/>
    </location>
</feature>
<keyword evidence="6" id="KW-0539">Nucleus</keyword>
<dbReference type="GO" id="GO:0003677">
    <property type="term" value="F:DNA binding"/>
    <property type="evidence" value="ECO:0007669"/>
    <property type="project" value="UniProtKB-KW"/>
</dbReference>
<dbReference type="PANTHER" id="PTHR13468:SF1">
    <property type="entry name" value="PROTEIN DEK"/>
    <property type="match status" value="1"/>
</dbReference>
<dbReference type="FunFam" id="1.10.10.60:FF:000220">
    <property type="entry name" value="DEK domain-containing chromatin associated protein"/>
    <property type="match status" value="1"/>
</dbReference>
<feature type="compositionally biased region" description="Polar residues" evidence="7">
    <location>
        <begin position="352"/>
        <end position="366"/>
    </location>
</feature>
<dbReference type="Gene3D" id="1.10.10.60">
    <property type="entry name" value="Homeodomain-like"/>
    <property type="match status" value="1"/>
</dbReference>
<dbReference type="AlphaFoldDB" id="A0A2P5W3P4"/>
<organism evidence="9 10">
    <name type="scientific">Gossypium barbadense</name>
    <name type="common">Sea Island cotton</name>
    <name type="synonym">Hibiscus barbadensis</name>
    <dbReference type="NCBI Taxonomy" id="3634"/>
    <lineage>
        <taxon>Eukaryota</taxon>
        <taxon>Viridiplantae</taxon>
        <taxon>Streptophyta</taxon>
        <taxon>Embryophyta</taxon>
        <taxon>Tracheophyta</taxon>
        <taxon>Spermatophyta</taxon>
        <taxon>Magnoliopsida</taxon>
        <taxon>eudicotyledons</taxon>
        <taxon>Gunneridae</taxon>
        <taxon>Pentapetalae</taxon>
        <taxon>rosids</taxon>
        <taxon>malvids</taxon>
        <taxon>Malvales</taxon>
        <taxon>Malvaceae</taxon>
        <taxon>Malvoideae</taxon>
        <taxon>Gossypium</taxon>
    </lineage>
</organism>
<evidence type="ECO:0000256" key="6">
    <source>
        <dbReference type="ARBA" id="ARBA00023242"/>
    </source>
</evidence>
<comment type="subcellular location">
    <subcellularLocation>
        <location evidence="1">Nucleus</location>
        <location evidence="1">Nucleolus</location>
    </subcellularLocation>
</comment>
<reference evidence="9 10" key="1">
    <citation type="submission" date="2015-01" db="EMBL/GenBank/DDBJ databases">
        <title>Genome of allotetraploid Gossypium barbadense reveals genomic plasticity and fiber elongation in cotton evolution.</title>
        <authorList>
            <person name="Chen X."/>
            <person name="Liu X."/>
            <person name="Zhao B."/>
            <person name="Zheng H."/>
            <person name="Hu Y."/>
            <person name="Lu G."/>
            <person name="Yang C."/>
            <person name="Chen J."/>
            <person name="Shan C."/>
            <person name="Zhang L."/>
            <person name="Zhou Y."/>
            <person name="Wang L."/>
            <person name="Guo W."/>
            <person name="Bai Y."/>
            <person name="Ruan J."/>
            <person name="Shangguan X."/>
            <person name="Mao Y."/>
            <person name="Jiang J."/>
            <person name="Zhu Y."/>
            <person name="Lei J."/>
            <person name="Kang H."/>
            <person name="Chen S."/>
            <person name="He X."/>
            <person name="Wang R."/>
            <person name="Wang Y."/>
            <person name="Chen J."/>
            <person name="Wang L."/>
            <person name="Yu S."/>
            <person name="Wang B."/>
            <person name="Wei J."/>
            <person name="Song S."/>
            <person name="Lu X."/>
            <person name="Gao Z."/>
            <person name="Gu W."/>
            <person name="Deng X."/>
            <person name="Ma D."/>
            <person name="Wang S."/>
            <person name="Liang W."/>
            <person name="Fang L."/>
            <person name="Cai C."/>
            <person name="Zhu X."/>
            <person name="Zhou B."/>
            <person name="Zhang Y."/>
            <person name="Chen Z."/>
            <person name="Xu S."/>
            <person name="Zhu R."/>
            <person name="Wang S."/>
            <person name="Zhang T."/>
            <person name="Zhao G."/>
        </authorList>
    </citation>
    <scope>NUCLEOTIDE SEQUENCE [LARGE SCALE GENOMIC DNA]</scope>
    <source>
        <strain evidence="10">cv. Xinhai21</strain>
        <tissue evidence="9">Leaf</tissue>
    </source>
</reference>